<dbReference type="OMA" id="NFITHEV"/>
<evidence type="ECO:0000256" key="3">
    <source>
        <dbReference type="ARBA" id="ARBA00022679"/>
    </source>
</evidence>
<dbReference type="GO" id="GO:0005829">
    <property type="term" value="C:cytosol"/>
    <property type="evidence" value="ECO:0007669"/>
    <property type="project" value="TreeGrafter"/>
</dbReference>
<dbReference type="HAMAP" id="MF_00328">
    <property type="entry name" value="Guanylate_kinase"/>
    <property type="match status" value="1"/>
</dbReference>
<dbReference type="InterPro" id="IPR008145">
    <property type="entry name" value="GK/Ca_channel_bsu"/>
</dbReference>
<dbReference type="AlphaFoldDB" id="R7UV70"/>
<keyword evidence="5" id="KW-0418">Kinase</keyword>
<dbReference type="HOGENOM" id="CLU_001715_0_2_1"/>
<dbReference type="Pfam" id="PF00625">
    <property type="entry name" value="Guanylate_kin"/>
    <property type="match status" value="1"/>
</dbReference>
<dbReference type="FunFam" id="3.40.50.300:FF:000776">
    <property type="entry name" value="Guanylate kinase 2"/>
    <property type="match status" value="1"/>
</dbReference>
<dbReference type="PANTHER" id="PTHR23117:SF13">
    <property type="entry name" value="GUANYLATE KINASE"/>
    <property type="match status" value="1"/>
</dbReference>
<evidence type="ECO:0000259" key="7">
    <source>
        <dbReference type="PROSITE" id="PS50052"/>
    </source>
</evidence>
<dbReference type="NCBIfam" id="TIGR03263">
    <property type="entry name" value="guanyl_kin"/>
    <property type="match status" value="1"/>
</dbReference>
<keyword evidence="3" id="KW-0808">Transferase</keyword>
<name>R7UV70_CAPTE</name>
<dbReference type="PANTHER" id="PTHR23117">
    <property type="entry name" value="GUANYLATE KINASE-RELATED"/>
    <property type="match status" value="1"/>
</dbReference>
<comment type="similarity">
    <text evidence="1">Belongs to the guanylate kinase family.</text>
</comment>
<dbReference type="Proteomes" id="UP000014760">
    <property type="component" value="Unassembled WGS sequence"/>
</dbReference>
<feature type="domain" description="Guanylate kinase-like" evidence="7">
    <location>
        <begin position="4"/>
        <end position="186"/>
    </location>
</feature>
<protein>
    <recommendedName>
        <fullName evidence="2">guanylate kinase</fullName>
        <ecNumber evidence="2">2.7.4.8</ecNumber>
    </recommendedName>
</protein>
<reference evidence="9" key="3">
    <citation type="submission" date="2015-06" db="UniProtKB">
        <authorList>
            <consortium name="EnsemblMetazoa"/>
        </authorList>
    </citation>
    <scope>IDENTIFICATION</scope>
</reference>
<dbReference type="GO" id="GO:0004385">
    <property type="term" value="F:GMP kinase activity"/>
    <property type="evidence" value="ECO:0007669"/>
    <property type="project" value="UniProtKB-EC"/>
</dbReference>
<evidence type="ECO:0000256" key="2">
    <source>
        <dbReference type="ARBA" id="ARBA00012961"/>
    </source>
</evidence>
<reference evidence="10" key="1">
    <citation type="submission" date="2012-12" db="EMBL/GenBank/DDBJ databases">
        <authorList>
            <person name="Hellsten U."/>
            <person name="Grimwood J."/>
            <person name="Chapman J.A."/>
            <person name="Shapiro H."/>
            <person name="Aerts A."/>
            <person name="Otillar R.P."/>
            <person name="Terry A.Y."/>
            <person name="Boore J.L."/>
            <person name="Simakov O."/>
            <person name="Marletaz F."/>
            <person name="Cho S.-J."/>
            <person name="Edsinger-Gonzales E."/>
            <person name="Havlak P."/>
            <person name="Kuo D.-H."/>
            <person name="Larsson T."/>
            <person name="Lv J."/>
            <person name="Arendt D."/>
            <person name="Savage R."/>
            <person name="Osoegawa K."/>
            <person name="de Jong P."/>
            <person name="Lindberg D.R."/>
            <person name="Seaver E.C."/>
            <person name="Weisblat D.A."/>
            <person name="Putnam N.H."/>
            <person name="Grigoriev I.V."/>
            <person name="Rokhsar D.S."/>
        </authorList>
    </citation>
    <scope>NUCLEOTIDE SEQUENCE</scope>
    <source>
        <strain evidence="10">I ESC-2004</strain>
    </source>
</reference>
<dbReference type="SUPFAM" id="SSF52540">
    <property type="entry name" value="P-loop containing nucleoside triphosphate hydrolases"/>
    <property type="match status" value="1"/>
</dbReference>
<organism evidence="8">
    <name type="scientific">Capitella teleta</name>
    <name type="common">Polychaete worm</name>
    <dbReference type="NCBI Taxonomy" id="283909"/>
    <lineage>
        <taxon>Eukaryota</taxon>
        <taxon>Metazoa</taxon>
        <taxon>Spiralia</taxon>
        <taxon>Lophotrochozoa</taxon>
        <taxon>Annelida</taxon>
        <taxon>Polychaeta</taxon>
        <taxon>Sedentaria</taxon>
        <taxon>Scolecida</taxon>
        <taxon>Capitellidae</taxon>
        <taxon>Capitella</taxon>
    </lineage>
</organism>
<dbReference type="InterPro" id="IPR008144">
    <property type="entry name" value="Guanylate_kin-like_dom"/>
</dbReference>
<dbReference type="PROSITE" id="PS00856">
    <property type="entry name" value="GUANYLATE_KINASE_1"/>
    <property type="match status" value="1"/>
</dbReference>
<dbReference type="STRING" id="283909.R7UV70"/>
<dbReference type="EC" id="2.7.4.8" evidence="2"/>
<keyword evidence="6" id="KW-0067">ATP-binding</keyword>
<evidence type="ECO:0000256" key="4">
    <source>
        <dbReference type="ARBA" id="ARBA00022741"/>
    </source>
</evidence>
<dbReference type="Gene3D" id="3.40.50.300">
    <property type="entry name" value="P-loop containing nucleotide triphosphate hydrolases"/>
    <property type="match status" value="1"/>
</dbReference>
<evidence type="ECO:0000256" key="6">
    <source>
        <dbReference type="ARBA" id="ARBA00022840"/>
    </source>
</evidence>
<dbReference type="InterPro" id="IPR020590">
    <property type="entry name" value="Guanylate_kinase_CS"/>
</dbReference>
<gene>
    <name evidence="8" type="ORF">CAPTEDRAFT_152418</name>
</gene>
<evidence type="ECO:0000313" key="8">
    <source>
        <dbReference type="EMBL" id="ELU10045.1"/>
    </source>
</evidence>
<keyword evidence="10" id="KW-1185">Reference proteome</keyword>
<evidence type="ECO:0000256" key="1">
    <source>
        <dbReference type="ARBA" id="ARBA00005790"/>
    </source>
</evidence>
<dbReference type="SMART" id="SM00072">
    <property type="entry name" value="GuKc"/>
    <property type="match status" value="1"/>
</dbReference>
<dbReference type="FunCoup" id="R7UV70">
    <property type="interactions" value="1922"/>
</dbReference>
<dbReference type="OrthoDB" id="6334211at2759"/>
<sequence length="195" mass="21832">MTTFKPVVLSGPSGSGKSTLLKKLMGEYQDCFAFSVSHTTRKPRPGEVNGKDYHFIDQDEMQKLITNDAFIEHACFSGNMYGTSKQAVHDVVDTGKICILDIDMQGVKSVKATDLKPRYIFIQPPSLDALEQRLRGRMTETEDSLKKRMDAAHAELQYAAEEGAYDHVIVNDDLETAYTKLKAILIEDITRYSSS</sequence>
<evidence type="ECO:0000313" key="9">
    <source>
        <dbReference type="EnsemblMetazoa" id="CapteP152418"/>
    </source>
</evidence>
<keyword evidence="4" id="KW-0547">Nucleotide-binding</keyword>
<dbReference type="GO" id="GO:0005524">
    <property type="term" value="F:ATP binding"/>
    <property type="evidence" value="ECO:0007669"/>
    <property type="project" value="UniProtKB-KW"/>
</dbReference>
<evidence type="ECO:0000256" key="5">
    <source>
        <dbReference type="ARBA" id="ARBA00022777"/>
    </source>
</evidence>
<dbReference type="EnsemblMetazoa" id="CapteT152418">
    <property type="protein sequence ID" value="CapteP152418"/>
    <property type="gene ID" value="CapteG152418"/>
</dbReference>
<dbReference type="InterPro" id="IPR017665">
    <property type="entry name" value="Guanylate_kinase"/>
</dbReference>
<reference evidence="8 10" key="2">
    <citation type="journal article" date="2013" name="Nature">
        <title>Insights into bilaterian evolution from three spiralian genomes.</title>
        <authorList>
            <person name="Simakov O."/>
            <person name="Marletaz F."/>
            <person name="Cho S.J."/>
            <person name="Edsinger-Gonzales E."/>
            <person name="Havlak P."/>
            <person name="Hellsten U."/>
            <person name="Kuo D.H."/>
            <person name="Larsson T."/>
            <person name="Lv J."/>
            <person name="Arendt D."/>
            <person name="Savage R."/>
            <person name="Osoegawa K."/>
            <person name="de Jong P."/>
            <person name="Grimwood J."/>
            <person name="Chapman J.A."/>
            <person name="Shapiro H."/>
            <person name="Aerts A."/>
            <person name="Otillar R.P."/>
            <person name="Terry A.Y."/>
            <person name="Boore J.L."/>
            <person name="Grigoriev I.V."/>
            <person name="Lindberg D.R."/>
            <person name="Seaver E.C."/>
            <person name="Weisblat D.A."/>
            <person name="Putnam N.H."/>
            <person name="Rokhsar D.S."/>
        </authorList>
    </citation>
    <scope>NUCLEOTIDE SEQUENCE</scope>
    <source>
        <strain evidence="8 10">I ESC-2004</strain>
    </source>
</reference>
<dbReference type="CDD" id="cd00071">
    <property type="entry name" value="GMPK"/>
    <property type="match status" value="1"/>
</dbReference>
<proteinExistence type="inferred from homology"/>
<accession>R7UV70</accession>
<dbReference type="EMBL" id="KB297742">
    <property type="protein sequence ID" value="ELU10045.1"/>
    <property type="molecule type" value="Genomic_DNA"/>
</dbReference>
<dbReference type="PROSITE" id="PS50052">
    <property type="entry name" value="GUANYLATE_KINASE_2"/>
    <property type="match status" value="1"/>
</dbReference>
<dbReference type="EMBL" id="AMQN01000955">
    <property type="status" value="NOT_ANNOTATED_CDS"/>
    <property type="molecule type" value="Genomic_DNA"/>
</dbReference>
<dbReference type="InterPro" id="IPR027417">
    <property type="entry name" value="P-loop_NTPase"/>
</dbReference>
<evidence type="ECO:0000313" key="10">
    <source>
        <dbReference type="Proteomes" id="UP000014760"/>
    </source>
</evidence>